<gene>
    <name evidence="19" type="ORF">EKO27_g5724</name>
</gene>
<evidence type="ECO:0000256" key="8">
    <source>
        <dbReference type="ARBA" id="ARBA00022723"/>
    </source>
</evidence>
<keyword evidence="6 15" id="KW-0349">Heme</keyword>
<evidence type="ECO:0000259" key="18">
    <source>
        <dbReference type="PROSITE" id="PS52012"/>
    </source>
</evidence>
<dbReference type="Proteomes" id="UP000286045">
    <property type="component" value="Unassembled WGS sequence"/>
</dbReference>
<dbReference type="GO" id="GO:0098552">
    <property type="term" value="C:side of membrane"/>
    <property type="evidence" value="ECO:0007669"/>
    <property type="project" value="UniProtKB-KW"/>
</dbReference>
<comment type="caution">
    <text evidence="15">Lacks conserved residue(s) required for the propagation of feature annotation.</text>
</comment>
<keyword evidence="8 15" id="KW-0479">Metal-binding</keyword>
<feature type="compositionally biased region" description="Polar residues" evidence="16">
    <location>
        <begin position="228"/>
        <end position="248"/>
    </location>
</feature>
<feature type="compositionally biased region" description="Low complexity" evidence="16">
    <location>
        <begin position="202"/>
        <end position="227"/>
    </location>
</feature>
<evidence type="ECO:0000256" key="11">
    <source>
        <dbReference type="ARBA" id="ARBA00023136"/>
    </source>
</evidence>
<feature type="signal peptide" evidence="17">
    <location>
        <begin position="1"/>
        <end position="17"/>
    </location>
</feature>
<evidence type="ECO:0000256" key="14">
    <source>
        <dbReference type="ARBA" id="ARBA00023288"/>
    </source>
</evidence>
<evidence type="ECO:0000313" key="20">
    <source>
        <dbReference type="Proteomes" id="UP000286045"/>
    </source>
</evidence>
<evidence type="ECO:0000256" key="6">
    <source>
        <dbReference type="ARBA" id="ARBA00022617"/>
    </source>
</evidence>
<evidence type="ECO:0000256" key="17">
    <source>
        <dbReference type="SAM" id="SignalP"/>
    </source>
</evidence>
<evidence type="ECO:0000256" key="16">
    <source>
        <dbReference type="SAM" id="MobiDB-lite"/>
    </source>
</evidence>
<evidence type="ECO:0000256" key="9">
    <source>
        <dbReference type="ARBA" id="ARBA00022729"/>
    </source>
</evidence>
<dbReference type="EMBL" id="RYZI01000157">
    <property type="protein sequence ID" value="RWA09381.1"/>
    <property type="molecule type" value="Genomic_DNA"/>
</dbReference>
<feature type="domain" description="CFEM" evidence="18">
    <location>
        <begin position="1"/>
        <end position="119"/>
    </location>
</feature>
<comment type="subcellular location">
    <subcellularLocation>
        <location evidence="1">Cell membrane</location>
        <topology evidence="1">Lipid-anchor</topology>
        <topology evidence="1">GPI-anchor</topology>
    </subcellularLocation>
    <subcellularLocation>
        <location evidence="2">Secreted</location>
    </subcellularLocation>
</comment>
<evidence type="ECO:0000256" key="7">
    <source>
        <dbReference type="ARBA" id="ARBA00022622"/>
    </source>
</evidence>
<evidence type="ECO:0000256" key="3">
    <source>
        <dbReference type="ARBA" id="ARBA00010031"/>
    </source>
</evidence>
<feature type="region of interest" description="Disordered" evidence="16">
    <location>
        <begin position="123"/>
        <end position="171"/>
    </location>
</feature>
<comment type="caution">
    <text evidence="19">The sequence shown here is derived from an EMBL/GenBank/DDBJ whole genome shotgun (WGS) entry which is preliminary data.</text>
</comment>
<evidence type="ECO:0000256" key="15">
    <source>
        <dbReference type="PROSITE-ProRule" id="PRU01356"/>
    </source>
</evidence>
<dbReference type="PANTHER" id="PTHR37928:SF1">
    <property type="entry name" value="CFEM DOMAIN PROTEIN (AFU_ORTHOLOGUE AFUA_6G14090)"/>
    <property type="match status" value="1"/>
</dbReference>
<keyword evidence="10 15" id="KW-0408">Iron</keyword>
<keyword evidence="9 17" id="KW-0732">Signal</keyword>
<keyword evidence="20" id="KW-1185">Reference proteome</keyword>
<evidence type="ECO:0000256" key="10">
    <source>
        <dbReference type="ARBA" id="ARBA00023004"/>
    </source>
</evidence>
<keyword evidence="11" id="KW-0472">Membrane</keyword>
<keyword evidence="12 15" id="KW-1015">Disulfide bond</keyword>
<evidence type="ECO:0000256" key="1">
    <source>
        <dbReference type="ARBA" id="ARBA00004609"/>
    </source>
</evidence>
<dbReference type="PANTHER" id="PTHR37928">
    <property type="entry name" value="CFEM DOMAIN PROTEIN (AFU_ORTHOLOGUE AFUA_6G14090)"/>
    <property type="match status" value="1"/>
</dbReference>
<dbReference type="STRING" id="363999.A0A439D4Q2"/>
<dbReference type="PROSITE" id="PS52012">
    <property type="entry name" value="CFEM"/>
    <property type="match status" value="1"/>
</dbReference>
<reference evidence="19 20" key="1">
    <citation type="submission" date="2018-12" db="EMBL/GenBank/DDBJ databases">
        <title>Draft genome sequence of Xylaria grammica IHI A82.</title>
        <authorList>
            <person name="Buettner E."/>
            <person name="Kellner H."/>
        </authorList>
    </citation>
    <scope>NUCLEOTIDE SEQUENCE [LARGE SCALE GENOMIC DNA]</scope>
    <source>
        <strain evidence="19 20">IHI A82</strain>
    </source>
</reference>
<dbReference type="GO" id="GO:0005886">
    <property type="term" value="C:plasma membrane"/>
    <property type="evidence" value="ECO:0007669"/>
    <property type="project" value="UniProtKB-SubCell"/>
</dbReference>
<accession>A0A439D4Q2</accession>
<organism evidence="19 20">
    <name type="scientific">Xylaria grammica</name>
    <dbReference type="NCBI Taxonomy" id="363999"/>
    <lineage>
        <taxon>Eukaryota</taxon>
        <taxon>Fungi</taxon>
        <taxon>Dikarya</taxon>
        <taxon>Ascomycota</taxon>
        <taxon>Pezizomycotina</taxon>
        <taxon>Sordariomycetes</taxon>
        <taxon>Xylariomycetidae</taxon>
        <taxon>Xylariales</taxon>
        <taxon>Xylariaceae</taxon>
        <taxon>Xylaria</taxon>
    </lineage>
</organism>
<keyword evidence="5" id="KW-0964">Secreted</keyword>
<feature type="chain" id="PRO_5019125748" description="CFEM domain-containing protein" evidence="17">
    <location>
        <begin position="18"/>
        <end position="290"/>
    </location>
</feature>
<evidence type="ECO:0000256" key="5">
    <source>
        <dbReference type="ARBA" id="ARBA00022525"/>
    </source>
</evidence>
<dbReference type="InterPro" id="IPR008427">
    <property type="entry name" value="Extracellular_membr_CFEM_dom"/>
</dbReference>
<feature type="compositionally biased region" description="Low complexity" evidence="16">
    <location>
        <begin position="123"/>
        <end position="153"/>
    </location>
</feature>
<keyword evidence="13" id="KW-0325">Glycoprotein</keyword>
<feature type="compositionally biased region" description="Low complexity" evidence="16">
    <location>
        <begin position="249"/>
        <end position="269"/>
    </location>
</feature>
<dbReference type="SMART" id="SM00747">
    <property type="entry name" value="CFEM"/>
    <property type="match status" value="1"/>
</dbReference>
<evidence type="ECO:0000256" key="12">
    <source>
        <dbReference type="ARBA" id="ARBA00023157"/>
    </source>
</evidence>
<dbReference type="AlphaFoldDB" id="A0A439D4Q2"/>
<dbReference type="GO" id="GO:0046872">
    <property type="term" value="F:metal ion binding"/>
    <property type="evidence" value="ECO:0007669"/>
    <property type="project" value="UniProtKB-UniRule"/>
</dbReference>
<protein>
    <recommendedName>
        <fullName evidence="18">CFEM domain-containing protein</fullName>
    </recommendedName>
</protein>
<dbReference type="GO" id="GO:0005576">
    <property type="term" value="C:extracellular region"/>
    <property type="evidence" value="ECO:0007669"/>
    <property type="project" value="UniProtKB-SubCell"/>
</dbReference>
<dbReference type="Pfam" id="PF05730">
    <property type="entry name" value="CFEM"/>
    <property type="match status" value="1"/>
</dbReference>
<keyword evidence="4" id="KW-1003">Cell membrane</keyword>
<evidence type="ECO:0000256" key="2">
    <source>
        <dbReference type="ARBA" id="ARBA00004613"/>
    </source>
</evidence>
<feature type="disulfide bond" evidence="15">
    <location>
        <begin position="61"/>
        <end position="94"/>
    </location>
</feature>
<keyword evidence="14" id="KW-0449">Lipoprotein</keyword>
<name>A0A439D4Q2_9PEZI</name>
<sequence length="290" mass="27275">MKSSVVLAAISAGLVVGELPPPSNFPACGTTCLNNMLGQASELGCGGGGSTADTVDGACLCNNINFSYGIIDCANALCPGGVAPSVIQYGVDWCAEKGVIISGLSATPDSSIASSPTATVSAVGTASEGSTGSGTASATSATNSEGSSATNSGDTTTATNGPGESSGTGVVIPISTTEIVSTVTNSDGSVETTAVSTSTIFSTSGAASGSGTESGSATDSGSASESTPSVTESTITTGGSTLVTSATITEPASSTETAGAATSTSSDGGALQTAAPVGFVAAAGLAVLML</sequence>
<feature type="compositionally biased region" description="Polar residues" evidence="16">
    <location>
        <begin position="154"/>
        <end position="171"/>
    </location>
</feature>
<evidence type="ECO:0000256" key="13">
    <source>
        <dbReference type="ARBA" id="ARBA00023180"/>
    </source>
</evidence>
<proteinExistence type="inferred from homology"/>
<comment type="similarity">
    <text evidence="3">Belongs to the RBT5 family.</text>
</comment>
<evidence type="ECO:0000313" key="19">
    <source>
        <dbReference type="EMBL" id="RWA09381.1"/>
    </source>
</evidence>
<keyword evidence="7" id="KW-0336">GPI-anchor</keyword>
<feature type="region of interest" description="Disordered" evidence="16">
    <location>
        <begin position="202"/>
        <end position="269"/>
    </location>
</feature>
<dbReference type="InterPro" id="IPR051735">
    <property type="entry name" value="CFEM_domain"/>
</dbReference>
<feature type="binding site" description="axial binding residue" evidence="15">
    <location>
        <position position="56"/>
    </location>
    <ligand>
        <name>heme</name>
        <dbReference type="ChEBI" id="CHEBI:30413"/>
    </ligand>
    <ligandPart>
        <name>Fe</name>
        <dbReference type="ChEBI" id="CHEBI:18248"/>
    </ligandPart>
</feature>
<evidence type="ECO:0000256" key="4">
    <source>
        <dbReference type="ARBA" id="ARBA00022475"/>
    </source>
</evidence>